<reference evidence="3" key="1">
    <citation type="submission" date="2020-05" db="EMBL/GenBank/DDBJ databases">
        <authorList>
            <person name="Chiriac C."/>
            <person name="Salcher M."/>
            <person name="Ghai R."/>
            <person name="Kavagutti S V."/>
        </authorList>
    </citation>
    <scope>NUCLEOTIDE SEQUENCE</scope>
</reference>
<dbReference type="EMBL" id="CAFABA010000029">
    <property type="protein sequence ID" value="CAB4825003.1"/>
    <property type="molecule type" value="Genomic_DNA"/>
</dbReference>
<keyword evidence="1" id="KW-1133">Transmembrane helix</keyword>
<dbReference type="EMBL" id="CAEZYR010000062">
    <property type="protein sequence ID" value="CAB4749853.1"/>
    <property type="molecule type" value="Genomic_DNA"/>
</dbReference>
<evidence type="ECO:0000313" key="5">
    <source>
        <dbReference type="EMBL" id="CAB4980656.1"/>
    </source>
</evidence>
<evidence type="ECO:0000256" key="1">
    <source>
        <dbReference type="SAM" id="Phobius"/>
    </source>
</evidence>
<keyword evidence="1" id="KW-0812">Transmembrane</keyword>
<sequence>MVGGARPLSPSQKALITAAAPTLRGKWAVWPIWLRSPPVDARSVSTSPPAILVPPVRLGRLLGEARQSNGESLDDLARRCGLVYEGDFFAAVEAGEAELDESLVRWLTDVYGVEASLLVPARSRLIIDLDEGHVAVGERRFVIDGIEPDEILANYIALVYSLRGLPVGTLIPLRTADLVVLSEALCLPSRDISKSLGHMMSSNSDLVREHFRGMHRRLVVPVAGILVGLTAIGGLLLVRSDRAGATGGSPSTSAPERAVAAPAPADIGDAVVLERASVSDTSARQTSRNS</sequence>
<dbReference type="EMBL" id="CAFBOS010000012">
    <property type="protein sequence ID" value="CAB4980656.1"/>
    <property type="molecule type" value="Genomic_DNA"/>
</dbReference>
<evidence type="ECO:0000313" key="2">
    <source>
        <dbReference type="EMBL" id="CAB4749853.1"/>
    </source>
</evidence>
<dbReference type="AlphaFoldDB" id="A0A6J6ZWS6"/>
<accession>A0A6J6ZWS6</accession>
<protein>
    <submittedName>
        <fullName evidence="3">Unannotated protein</fullName>
    </submittedName>
</protein>
<name>A0A6J6ZWS6_9ZZZZ</name>
<feature type="transmembrane region" description="Helical" evidence="1">
    <location>
        <begin position="218"/>
        <end position="238"/>
    </location>
</feature>
<gene>
    <name evidence="2" type="ORF">UFOPK2754_01740</name>
    <name evidence="3" type="ORF">UFOPK3139_00956</name>
    <name evidence="4" type="ORF">UFOPK3543_02967</name>
    <name evidence="5" type="ORF">UFOPK3967_00338</name>
</gene>
<evidence type="ECO:0000313" key="4">
    <source>
        <dbReference type="EMBL" id="CAB4936279.1"/>
    </source>
</evidence>
<keyword evidence="1" id="KW-0472">Membrane</keyword>
<evidence type="ECO:0000313" key="3">
    <source>
        <dbReference type="EMBL" id="CAB4825003.1"/>
    </source>
</evidence>
<dbReference type="EMBL" id="CAFBMH010000180">
    <property type="protein sequence ID" value="CAB4936279.1"/>
    <property type="molecule type" value="Genomic_DNA"/>
</dbReference>
<organism evidence="3">
    <name type="scientific">freshwater metagenome</name>
    <dbReference type="NCBI Taxonomy" id="449393"/>
    <lineage>
        <taxon>unclassified sequences</taxon>
        <taxon>metagenomes</taxon>
        <taxon>ecological metagenomes</taxon>
    </lineage>
</organism>
<proteinExistence type="predicted"/>